<dbReference type="InterPro" id="IPR000719">
    <property type="entry name" value="Prot_kinase_dom"/>
</dbReference>
<dbReference type="SUPFAM" id="SSF56112">
    <property type="entry name" value="Protein kinase-like (PK-like)"/>
    <property type="match status" value="1"/>
</dbReference>
<keyword evidence="5 6" id="KW-0067">ATP-binding</keyword>
<feature type="compositionally biased region" description="Pro residues" evidence="7">
    <location>
        <begin position="1"/>
        <end position="15"/>
    </location>
</feature>
<feature type="domain" description="Protein kinase" evidence="8">
    <location>
        <begin position="406"/>
        <end position="695"/>
    </location>
</feature>
<dbReference type="GO" id="GO:0035556">
    <property type="term" value="P:intracellular signal transduction"/>
    <property type="evidence" value="ECO:0007669"/>
    <property type="project" value="TreeGrafter"/>
</dbReference>
<evidence type="ECO:0000313" key="10">
    <source>
        <dbReference type="Proteomes" id="UP001162031"/>
    </source>
</evidence>
<dbReference type="Gene3D" id="1.10.510.10">
    <property type="entry name" value="Transferase(Phosphotransferase) domain 1"/>
    <property type="match status" value="2"/>
</dbReference>
<dbReference type="EMBL" id="CANTFL010001090">
    <property type="protein sequence ID" value="CAI5731307.1"/>
    <property type="molecule type" value="Genomic_DNA"/>
</dbReference>
<dbReference type="SMART" id="SM00220">
    <property type="entry name" value="S_TKc"/>
    <property type="match status" value="1"/>
</dbReference>
<evidence type="ECO:0000313" key="9">
    <source>
        <dbReference type="EMBL" id="CAI5731307.1"/>
    </source>
</evidence>
<dbReference type="Proteomes" id="UP001162031">
    <property type="component" value="Unassembled WGS sequence"/>
</dbReference>
<dbReference type="GO" id="GO:0005524">
    <property type="term" value="F:ATP binding"/>
    <property type="evidence" value="ECO:0007669"/>
    <property type="project" value="UniProtKB-UniRule"/>
</dbReference>
<evidence type="ECO:0000259" key="8">
    <source>
        <dbReference type="PROSITE" id="PS50011"/>
    </source>
</evidence>
<gene>
    <name evidence="9" type="ORF">HBR001_LOCUS5143</name>
</gene>
<protein>
    <recommendedName>
        <fullName evidence="8">Protein kinase domain-containing protein</fullName>
    </recommendedName>
</protein>
<name>A0AAV0U3Y2_HYABA</name>
<comment type="caution">
    <text evidence="9">The sequence shown here is derived from an EMBL/GenBank/DDBJ whole genome shotgun (WGS) entry which is preliminary data.</text>
</comment>
<dbReference type="PANTHER" id="PTHR24342">
    <property type="entry name" value="SERINE/THREONINE-PROTEIN KINASE 17"/>
    <property type="match status" value="1"/>
</dbReference>
<evidence type="ECO:0000256" key="5">
    <source>
        <dbReference type="ARBA" id="ARBA00022840"/>
    </source>
</evidence>
<dbReference type="CDD" id="cd05117">
    <property type="entry name" value="STKc_CAMK"/>
    <property type="match status" value="1"/>
</dbReference>
<evidence type="ECO:0000256" key="7">
    <source>
        <dbReference type="SAM" id="MobiDB-lite"/>
    </source>
</evidence>
<feature type="region of interest" description="Disordered" evidence="7">
    <location>
        <begin position="1"/>
        <end position="38"/>
    </location>
</feature>
<evidence type="ECO:0000256" key="4">
    <source>
        <dbReference type="ARBA" id="ARBA00022777"/>
    </source>
</evidence>
<keyword evidence="2" id="KW-0808">Transferase</keyword>
<dbReference type="InterPro" id="IPR017441">
    <property type="entry name" value="Protein_kinase_ATP_BS"/>
</dbReference>
<dbReference type="PROSITE" id="PS00107">
    <property type="entry name" value="PROTEIN_KINASE_ATP"/>
    <property type="match status" value="1"/>
</dbReference>
<dbReference type="GO" id="GO:0004674">
    <property type="term" value="F:protein serine/threonine kinase activity"/>
    <property type="evidence" value="ECO:0007669"/>
    <property type="project" value="UniProtKB-KW"/>
</dbReference>
<feature type="region of interest" description="Disordered" evidence="7">
    <location>
        <begin position="354"/>
        <end position="375"/>
    </location>
</feature>
<organism evidence="9 10">
    <name type="scientific">Hyaloperonospora brassicae</name>
    <name type="common">Brassica downy mildew</name>
    <name type="synonym">Peronospora brassicae</name>
    <dbReference type="NCBI Taxonomy" id="162125"/>
    <lineage>
        <taxon>Eukaryota</taxon>
        <taxon>Sar</taxon>
        <taxon>Stramenopiles</taxon>
        <taxon>Oomycota</taxon>
        <taxon>Peronosporomycetes</taxon>
        <taxon>Peronosporales</taxon>
        <taxon>Peronosporaceae</taxon>
        <taxon>Hyaloperonospora</taxon>
    </lineage>
</organism>
<keyword evidence="4" id="KW-0418">Kinase</keyword>
<sequence>MPPTWPLATPPPLPSPARQVHPHPYTRTDTTSAASSAAAASTATTRAAALTVFVRMKDRAGTVALAVPPAPASPTALIVRFHEVAFGKSFAAFAAHAERLARRHTTERLETRVTSLDDVRDGDVLVYTPCQELRTLVDQGCVTPVLTSGGHSPRHVSPASSPTGCLGLKRKGRAKSVTHNAERVHRYASELLHMDVSRKEREHLEEMLIVGDEQVVDAMEHFVVHRNAARVRRVLHGPAAAAATTTGTATAATKTTHNTAVLEHLSQDFMSMDVRASTTSSTDDFGDPFLVATSPVCPRAATGAASAAVEEKTQRPLLLPHVDSYSMRRASEGERPLLMLNGDVLSSAPTYLQPIKEKETPPSGRMSLSLSDDLDPSRNTRTPMQLFSIEKLLDGVPVARDFYDQYTVGAVLGSGKYSVVKQCTKRPTGEQFAVKIIDKRQMIEIRFLKRELEIMYGLRHDGVVRLLELFESNDCVFLVMEMCGQELFEFIDRNGPLAESVTRPLIRKLVRTVAYLHAECIVHRDIKPENILLPPCSQDVSDIKLSDFGIARKLEGNGHDNVLTPHESLSEVANLLDAPGTNASGLPSSTDMVRNRMARAHTKCGTRDYIAPEVMSGKGYGTEADLWSVGVVTYVLASGCAPVFLPTVEGVKKVFFADEAWSGASDDLKRFIEALLVRNPEKRITAADALEHPWLKE</sequence>
<dbReference type="Pfam" id="PF00069">
    <property type="entry name" value="Pkinase"/>
    <property type="match status" value="2"/>
</dbReference>
<evidence type="ECO:0000256" key="6">
    <source>
        <dbReference type="PROSITE-ProRule" id="PRU10141"/>
    </source>
</evidence>
<dbReference type="InterPro" id="IPR011009">
    <property type="entry name" value="Kinase-like_dom_sf"/>
</dbReference>
<dbReference type="FunFam" id="3.30.200.20:FF:000042">
    <property type="entry name" value="Aurora kinase A"/>
    <property type="match status" value="1"/>
</dbReference>
<dbReference type="PANTHER" id="PTHR24342:SF14">
    <property type="entry name" value="DEATH-ASSOCIATED PROTEIN KINASE DAPK-1"/>
    <property type="match status" value="1"/>
</dbReference>
<proteinExistence type="predicted"/>
<dbReference type="PROSITE" id="PS50011">
    <property type="entry name" value="PROTEIN_KINASE_DOM"/>
    <property type="match status" value="1"/>
</dbReference>
<keyword evidence="3 6" id="KW-0547">Nucleotide-binding</keyword>
<feature type="binding site" evidence="6">
    <location>
        <position position="435"/>
    </location>
    <ligand>
        <name>ATP</name>
        <dbReference type="ChEBI" id="CHEBI:30616"/>
    </ligand>
</feature>
<keyword evidence="10" id="KW-1185">Reference proteome</keyword>
<evidence type="ECO:0000256" key="3">
    <source>
        <dbReference type="ARBA" id="ARBA00022741"/>
    </source>
</evidence>
<dbReference type="AlphaFoldDB" id="A0AAV0U3Y2"/>
<evidence type="ECO:0000256" key="1">
    <source>
        <dbReference type="ARBA" id="ARBA00022527"/>
    </source>
</evidence>
<accession>A0AAV0U3Y2</accession>
<evidence type="ECO:0000256" key="2">
    <source>
        <dbReference type="ARBA" id="ARBA00022679"/>
    </source>
</evidence>
<dbReference type="PROSITE" id="PS00108">
    <property type="entry name" value="PROTEIN_KINASE_ST"/>
    <property type="match status" value="1"/>
</dbReference>
<dbReference type="GO" id="GO:0005634">
    <property type="term" value="C:nucleus"/>
    <property type="evidence" value="ECO:0007669"/>
    <property type="project" value="TreeGrafter"/>
</dbReference>
<reference evidence="9" key="1">
    <citation type="submission" date="2022-12" db="EMBL/GenBank/DDBJ databases">
        <authorList>
            <person name="Webb A."/>
        </authorList>
    </citation>
    <scope>NUCLEOTIDE SEQUENCE</scope>
    <source>
        <strain evidence="9">Hp1</strain>
    </source>
</reference>
<feature type="compositionally biased region" description="Low complexity" evidence="7">
    <location>
        <begin position="27"/>
        <end position="38"/>
    </location>
</feature>
<keyword evidence="1" id="KW-0723">Serine/threonine-protein kinase</keyword>
<dbReference type="InterPro" id="IPR008271">
    <property type="entry name" value="Ser/Thr_kinase_AS"/>
</dbReference>